<evidence type="ECO:0000313" key="10">
    <source>
        <dbReference type="Proteomes" id="UP001226691"/>
    </source>
</evidence>
<dbReference type="Pfam" id="PF01032">
    <property type="entry name" value="FecCD"/>
    <property type="match status" value="1"/>
</dbReference>
<feature type="transmembrane region" description="Helical" evidence="8">
    <location>
        <begin position="136"/>
        <end position="157"/>
    </location>
</feature>
<dbReference type="EMBL" id="JAUTBF010000001">
    <property type="protein sequence ID" value="MDQ1124214.1"/>
    <property type="molecule type" value="Genomic_DNA"/>
</dbReference>
<sequence length="352" mass="34579">MSASTTLRVGMFSQQVRRRTVVVCALLLVATVLLAGAGLALGDYTLAPGDVVAALRGEGSARDHLVVNAIRLPRVALGIVVGVCLAVAGAIVQTTARNALASPDLLGVSAGAGAGAVAAIVLSGTNAAGAAALEVIGTPLAALLGGVVAAAIVGLLLRVTGTTGLSPLLAGVGVSALFGGLTSWMLTAASIDDAARANAWLAGSLGGRGWSEVAAVTVAAVAALAPLIVLSSRLPALELGPSIATSLGYRVPQSVGLLLLIAVVLTSVPVAAAGPIGFIALVAPHLARLACRSPRPPLVASGIAGAALLLASDLVARFALAPLLLPTGAVTAVIGAPFLIWLLVRSRKDPTQ</sequence>
<dbReference type="RefSeq" id="WP_307484935.1">
    <property type="nucleotide sequence ID" value="NZ_JAUTBF010000001.1"/>
</dbReference>
<dbReference type="SUPFAM" id="SSF81345">
    <property type="entry name" value="ABC transporter involved in vitamin B12 uptake, BtuC"/>
    <property type="match status" value="1"/>
</dbReference>
<gene>
    <name evidence="9" type="ORF">QE412_002787</name>
</gene>
<dbReference type="Gene3D" id="1.10.3470.10">
    <property type="entry name" value="ABC transporter involved in vitamin B12 uptake, BtuC"/>
    <property type="match status" value="1"/>
</dbReference>
<evidence type="ECO:0000256" key="3">
    <source>
        <dbReference type="ARBA" id="ARBA00022448"/>
    </source>
</evidence>
<feature type="transmembrane region" description="Helical" evidence="8">
    <location>
        <begin position="213"/>
        <end position="234"/>
    </location>
</feature>
<feature type="transmembrane region" description="Helical" evidence="8">
    <location>
        <begin position="169"/>
        <end position="191"/>
    </location>
</feature>
<dbReference type="InterPro" id="IPR000522">
    <property type="entry name" value="ABC_transptr_permease_BtuC"/>
</dbReference>
<accession>A0ABU0TX49</accession>
<name>A0ABU0TX49_MICTR</name>
<keyword evidence="10" id="KW-1185">Reference proteome</keyword>
<evidence type="ECO:0000256" key="2">
    <source>
        <dbReference type="ARBA" id="ARBA00007935"/>
    </source>
</evidence>
<dbReference type="PANTHER" id="PTHR30472">
    <property type="entry name" value="FERRIC ENTEROBACTIN TRANSPORT SYSTEM PERMEASE PROTEIN"/>
    <property type="match status" value="1"/>
</dbReference>
<feature type="transmembrane region" description="Helical" evidence="8">
    <location>
        <begin position="105"/>
        <end position="124"/>
    </location>
</feature>
<evidence type="ECO:0000256" key="6">
    <source>
        <dbReference type="ARBA" id="ARBA00022989"/>
    </source>
</evidence>
<dbReference type="CDD" id="cd06550">
    <property type="entry name" value="TM_ABC_iron-siderophores_like"/>
    <property type="match status" value="1"/>
</dbReference>
<comment type="caution">
    <text evidence="9">The sequence shown here is derived from an EMBL/GenBank/DDBJ whole genome shotgun (WGS) entry which is preliminary data.</text>
</comment>
<keyword evidence="5 8" id="KW-0812">Transmembrane</keyword>
<dbReference type="PANTHER" id="PTHR30472:SF24">
    <property type="entry name" value="FERRIC ENTEROBACTIN TRANSPORT SYSTEM PERMEASE PROTEIN FEPG"/>
    <property type="match status" value="1"/>
</dbReference>
<dbReference type="Proteomes" id="UP001226691">
    <property type="component" value="Unassembled WGS sequence"/>
</dbReference>
<evidence type="ECO:0000256" key="5">
    <source>
        <dbReference type="ARBA" id="ARBA00022692"/>
    </source>
</evidence>
<keyword evidence="7 8" id="KW-0472">Membrane</keyword>
<comment type="subcellular location">
    <subcellularLocation>
        <location evidence="1">Cell membrane</location>
        <topology evidence="1">Multi-pass membrane protein</topology>
    </subcellularLocation>
</comment>
<protein>
    <submittedName>
        <fullName evidence="9">Iron complex transport system permease protein</fullName>
    </submittedName>
</protein>
<reference evidence="9 10" key="1">
    <citation type="submission" date="2023-07" db="EMBL/GenBank/DDBJ databases">
        <title>Functional and genomic diversity of the sorghum phyllosphere microbiome.</title>
        <authorList>
            <person name="Shade A."/>
        </authorList>
    </citation>
    <scope>NUCLEOTIDE SEQUENCE [LARGE SCALE GENOMIC DNA]</scope>
    <source>
        <strain evidence="9 10">SORGH_AS_1207</strain>
    </source>
</reference>
<feature type="transmembrane region" description="Helical" evidence="8">
    <location>
        <begin position="75"/>
        <end position="93"/>
    </location>
</feature>
<feature type="transmembrane region" description="Helical" evidence="8">
    <location>
        <begin position="323"/>
        <end position="344"/>
    </location>
</feature>
<evidence type="ECO:0000256" key="1">
    <source>
        <dbReference type="ARBA" id="ARBA00004651"/>
    </source>
</evidence>
<keyword evidence="6 8" id="KW-1133">Transmembrane helix</keyword>
<evidence type="ECO:0000256" key="7">
    <source>
        <dbReference type="ARBA" id="ARBA00023136"/>
    </source>
</evidence>
<dbReference type="InterPro" id="IPR037294">
    <property type="entry name" value="ABC_BtuC-like"/>
</dbReference>
<proteinExistence type="inferred from homology"/>
<comment type="similarity">
    <text evidence="2">Belongs to the binding-protein-dependent transport system permease family. FecCD subfamily.</text>
</comment>
<keyword evidence="4" id="KW-1003">Cell membrane</keyword>
<evidence type="ECO:0000313" key="9">
    <source>
        <dbReference type="EMBL" id="MDQ1124214.1"/>
    </source>
</evidence>
<evidence type="ECO:0000256" key="8">
    <source>
        <dbReference type="SAM" id="Phobius"/>
    </source>
</evidence>
<feature type="transmembrane region" description="Helical" evidence="8">
    <location>
        <begin position="255"/>
        <end position="286"/>
    </location>
</feature>
<evidence type="ECO:0000256" key="4">
    <source>
        <dbReference type="ARBA" id="ARBA00022475"/>
    </source>
</evidence>
<organism evidence="9 10">
    <name type="scientific">Microbacterium trichothecenolyticum</name>
    <name type="common">Aureobacterium trichothecenolyticum</name>
    <dbReference type="NCBI Taxonomy" id="69370"/>
    <lineage>
        <taxon>Bacteria</taxon>
        <taxon>Bacillati</taxon>
        <taxon>Actinomycetota</taxon>
        <taxon>Actinomycetes</taxon>
        <taxon>Micrococcales</taxon>
        <taxon>Microbacteriaceae</taxon>
        <taxon>Microbacterium</taxon>
    </lineage>
</organism>
<keyword evidence="3" id="KW-0813">Transport</keyword>